<proteinExistence type="predicted"/>
<comment type="caution">
    <text evidence="2">The sequence shown here is derived from an EMBL/GenBank/DDBJ whole genome shotgun (WGS) entry which is preliminary data.</text>
</comment>
<dbReference type="EMBL" id="QNTU01000006">
    <property type="protein sequence ID" value="RBI67248.1"/>
    <property type="molecule type" value="Genomic_DNA"/>
</dbReference>
<dbReference type="OrthoDB" id="7067616at2"/>
<dbReference type="Proteomes" id="UP000252204">
    <property type="component" value="Unassembled WGS sequence"/>
</dbReference>
<name>A0A365TN73_9GAMM</name>
<evidence type="ECO:0000256" key="1">
    <source>
        <dbReference type="SAM" id="Coils"/>
    </source>
</evidence>
<dbReference type="AlphaFoldDB" id="A0A365TN73"/>
<gene>
    <name evidence="2" type="ORF">DQ400_11380</name>
</gene>
<protein>
    <submittedName>
        <fullName evidence="2">Uncharacterized protein</fullName>
    </submittedName>
</protein>
<feature type="coiled-coil region" evidence="1">
    <location>
        <begin position="86"/>
        <end position="113"/>
    </location>
</feature>
<evidence type="ECO:0000313" key="2">
    <source>
        <dbReference type="EMBL" id="RBI67248.1"/>
    </source>
</evidence>
<dbReference type="RefSeq" id="WP_113269868.1">
    <property type="nucleotide sequence ID" value="NZ_QNTU01000006.1"/>
</dbReference>
<keyword evidence="3" id="KW-1185">Reference proteome</keyword>
<reference evidence="3" key="1">
    <citation type="submission" date="2018-06" db="EMBL/GenBank/DDBJ databases">
        <title>Whole genome sequencing of four bacterial strains from South Shetland trench revealing bio-synthetic gene clusters.</title>
        <authorList>
            <person name="Abdel-Mageed W.M."/>
            <person name="Lehri B."/>
            <person name="Jarmusch S."/>
            <person name="Miranda K."/>
            <person name="Goodfellow M."/>
            <person name="Jaspars M."/>
            <person name="Karlyshev A.V."/>
        </authorList>
    </citation>
    <scope>NUCLEOTIDE SEQUENCE [LARGE SCALE GENOMIC DNA]</scope>
    <source>
        <strain evidence="3">SST4</strain>
    </source>
</reference>
<sequence>MSRKDRFQRAIIESLEFLGKEGKKITKTAVIGNARFEDGKPVGRTTLYSRNENTKEFVHADLLRLIDEAAAAQARKKGRKTRPETLMDLRKTIADLRRENSKLVDQVVEQESRLQAVSTDRRGDKNVIACQEDELYMLVSIINRLTDRTVDDFVEQARRYSLKYRNDPRLSRSDAEVERYLDEIRYSRLSHILTG</sequence>
<evidence type="ECO:0000313" key="3">
    <source>
        <dbReference type="Proteomes" id="UP000252204"/>
    </source>
</evidence>
<keyword evidence="1" id="KW-0175">Coiled coil</keyword>
<accession>A0A365TN73</accession>
<organism evidence="2 3">
    <name type="scientific">Vreelandella sulfidaeris</name>
    <dbReference type="NCBI Taxonomy" id="115553"/>
    <lineage>
        <taxon>Bacteria</taxon>
        <taxon>Pseudomonadati</taxon>
        <taxon>Pseudomonadota</taxon>
        <taxon>Gammaproteobacteria</taxon>
        <taxon>Oceanospirillales</taxon>
        <taxon>Halomonadaceae</taxon>
        <taxon>Vreelandella</taxon>
    </lineage>
</organism>